<feature type="transmembrane region" description="Helical" evidence="2">
    <location>
        <begin position="75"/>
        <end position="92"/>
    </location>
</feature>
<evidence type="ECO:0000256" key="2">
    <source>
        <dbReference type="SAM" id="Phobius"/>
    </source>
</evidence>
<comment type="caution">
    <text evidence="3">The sequence shown here is derived from an EMBL/GenBank/DDBJ whole genome shotgun (WGS) entry which is preliminary data.</text>
</comment>
<reference evidence="3 4" key="1">
    <citation type="submission" date="2016-07" db="EMBL/GenBank/DDBJ databases">
        <title>Draft genome sequence of Prauserella sp. YIM 121212, isolated from alkaline soil.</title>
        <authorList>
            <person name="Ruckert C."/>
            <person name="Albersmeier A."/>
            <person name="Jiang C.-L."/>
            <person name="Jiang Y."/>
            <person name="Kalinowski J."/>
            <person name="Schneider O."/>
            <person name="Winkler A."/>
            <person name="Zotchev S.B."/>
        </authorList>
    </citation>
    <scope>NUCLEOTIDE SEQUENCE [LARGE SCALE GENOMIC DNA]</scope>
    <source>
        <strain evidence="3 4">YIM 121212</strain>
    </source>
</reference>
<evidence type="ECO:0000256" key="1">
    <source>
        <dbReference type="SAM" id="MobiDB-lite"/>
    </source>
</evidence>
<evidence type="ECO:0000313" key="4">
    <source>
        <dbReference type="Proteomes" id="UP000247892"/>
    </source>
</evidence>
<proteinExistence type="predicted"/>
<sequence length="599" mass="60658">MDHGPHASTGSAAVDLTALLIRLVLLLGTVLVAGTGLLRPSVAAPSRRVVLATGAAGGLAATLAIVSVPVLGVNVVGGVVHAALTLAVPLLLGRPPLARWVSAALLLLVVLETALGRSGPEFAVDTVYVGGAAVWLGAALVTLGANRSAWRGSSVRPGPLALTLGVLLTVAGLVRFGLSGLGADRRLYETAFGLLLAAVIVLPAAATVVAVLVLRRQDGPGRAYRLGAAGIAAAFVAWSALAVVPEPAELPTPGVPLLATVSVHDRDVPVLVSPQRPGRNLVHFPGSAGEGLVVGVEGGLSEPAVLRSGAGGTWAEVDLPPGRSELVIRHDGDEDSVEVDAGEERGPESASGVDGPECATAALGGLVAGARAVLGACPADTLSEDDADALRKQIGFLADHGTPAITLAGDESPRGVAAAAAVREEAGRRGLPVLAEPAADAALVVVGGWEAAHTATTRAARLQQVAPTYVYGIQLAPWLLTSPVVNSVATSSVPLRFDPREERAVSFTVRLGNAFGGERPTLGGYLAWLAAQGQQLSGEVRVFASAQVNAMPMNPGTPHAPGMAMTGEGAGHWIEHGTVVPVSLPLLPLGGQHEENERR</sequence>
<name>A0A318LI20_9PSEU</name>
<feature type="transmembrane region" description="Helical" evidence="2">
    <location>
        <begin position="158"/>
        <end position="178"/>
    </location>
</feature>
<dbReference type="Proteomes" id="UP000247892">
    <property type="component" value="Unassembled WGS sequence"/>
</dbReference>
<dbReference type="EMBL" id="MASU01000009">
    <property type="protein sequence ID" value="PXY28590.1"/>
    <property type="molecule type" value="Genomic_DNA"/>
</dbReference>
<feature type="transmembrane region" description="Helical" evidence="2">
    <location>
        <begin position="190"/>
        <end position="214"/>
    </location>
</feature>
<keyword evidence="4" id="KW-1185">Reference proteome</keyword>
<feature type="transmembrane region" description="Helical" evidence="2">
    <location>
        <begin position="127"/>
        <end position="146"/>
    </location>
</feature>
<dbReference type="RefSeq" id="WP_110339892.1">
    <property type="nucleotide sequence ID" value="NZ_MASU01000009.1"/>
</dbReference>
<feature type="transmembrane region" description="Helical" evidence="2">
    <location>
        <begin position="20"/>
        <end position="38"/>
    </location>
</feature>
<keyword evidence="2" id="KW-0812">Transmembrane</keyword>
<accession>A0A318LI20</accession>
<feature type="transmembrane region" description="Helical" evidence="2">
    <location>
        <begin position="97"/>
        <end position="115"/>
    </location>
</feature>
<dbReference type="AlphaFoldDB" id="A0A318LI20"/>
<gene>
    <name evidence="3" type="ORF">BA062_22260</name>
</gene>
<protein>
    <submittedName>
        <fullName evidence="3">Uncharacterized protein</fullName>
    </submittedName>
</protein>
<feature type="region of interest" description="Disordered" evidence="1">
    <location>
        <begin position="330"/>
        <end position="356"/>
    </location>
</feature>
<feature type="transmembrane region" description="Helical" evidence="2">
    <location>
        <begin position="226"/>
        <end position="244"/>
    </location>
</feature>
<organism evidence="3 4">
    <name type="scientific">Prauserella flavalba</name>
    <dbReference type="NCBI Taxonomy" id="1477506"/>
    <lineage>
        <taxon>Bacteria</taxon>
        <taxon>Bacillati</taxon>
        <taxon>Actinomycetota</taxon>
        <taxon>Actinomycetes</taxon>
        <taxon>Pseudonocardiales</taxon>
        <taxon>Pseudonocardiaceae</taxon>
        <taxon>Prauserella</taxon>
    </lineage>
</organism>
<keyword evidence="2" id="KW-0472">Membrane</keyword>
<evidence type="ECO:0000313" key="3">
    <source>
        <dbReference type="EMBL" id="PXY28590.1"/>
    </source>
</evidence>
<keyword evidence="2" id="KW-1133">Transmembrane helix</keyword>
<dbReference type="OrthoDB" id="3590217at2"/>
<feature type="transmembrane region" description="Helical" evidence="2">
    <location>
        <begin position="50"/>
        <end position="69"/>
    </location>
</feature>